<organism evidence="3 4">
    <name type="scientific">Zooshikella ganghwensis</name>
    <dbReference type="NCBI Taxonomy" id="202772"/>
    <lineage>
        <taxon>Bacteria</taxon>
        <taxon>Pseudomonadati</taxon>
        <taxon>Pseudomonadota</taxon>
        <taxon>Gammaproteobacteria</taxon>
        <taxon>Oceanospirillales</taxon>
        <taxon>Zooshikellaceae</taxon>
        <taxon>Zooshikella</taxon>
    </lineage>
</organism>
<dbReference type="GO" id="GO:0003887">
    <property type="term" value="F:DNA-directed DNA polymerase activity"/>
    <property type="evidence" value="ECO:0007669"/>
    <property type="project" value="InterPro"/>
</dbReference>
<comment type="caution">
    <text evidence="3">The sequence shown here is derived from an EMBL/GenBank/DDBJ whole genome shotgun (WGS) entry which is preliminary data.</text>
</comment>
<dbReference type="EMBL" id="NDXW01000008">
    <property type="protein sequence ID" value="RDH41492.1"/>
    <property type="molecule type" value="Genomic_DNA"/>
</dbReference>
<dbReference type="AlphaFoldDB" id="A0A4P9VIL2"/>
<proteinExistence type="inferred from homology"/>
<accession>A0A4P9VIL2</accession>
<sequence length="345" mass="39345">MVEKTPKASFNPLVYKSNEFIEGHYKLSAFSQKVAATLISKVDPNGEHLPTFKLSVSEYASLLGISKQAIYKTIDKTTTELKQVVIRLRKPESRSFVKVGLFSACVYDEEDKTVEFEFDSRLDKHLRDFAGNFTRYQIKQIQQLDSKYSIRLYEILRKCHPLKTARQVSNHNISLEELRNMLGLEPKQYKLFKDFRVRVLEAAQSELEQKTDLKFSFKSIRKGRKIGEIQFSVSHNVHFEAVEEGETLTSEVLPQDYDEAVAAMLASAVPELPKDIVTLLASRLDAVAASQAFLSYTKAKQAGKVKDPAAYFLGILKHQEQQAKSSHNPDMDDMSWANRADFDEF</sequence>
<dbReference type="Proteomes" id="UP000257039">
    <property type="component" value="Unassembled WGS sequence"/>
</dbReference>
<gene>
    <name evidence="3" type="ORF">B9G39_28155</name>
</gene>
<feature type="domain" description="Initiator Rep protein WH1" evidence="2">
    <location>
        <begin position="14"/>
        <end position="156"/>
    </location>
</feature>
<dbReference type="InterPro" id="IPR000525">
    <property type="entry name" value="Initiator_Rep_WH1"/>
</dbReference>
<keyword evidence="4" id="KW-1185">Reference proteome</keyword>
<evidence type="ECO:0000313" key="3">
    <source>
        <dbReference type="EMBL" id="RDH41492.1"/>
    </source>
</evidence>
<comment type="similarity">
    <text evidence="1">Belongs to the initiator RepB protein family.</text>
</comment>
<reference evidence="3 4" key="1">
    <citation type="submission" date="2017-04" db="EMBL/GenBank/DDBJ databases">
        <title>Draft genome sequence of Zooshikella ganghwensis VG4 isolated from Red Sea sediments.</title>
        <authorList>
            <person name="Rehman Z."/>
            <person name="Alam I."/>
            <person name="Kamau A."/>
            <person name="Bajic V."/>
            <person name="Leiknes T."/>
        </authorList>
    </citation>
    <scope>NUCLEOTIDE SEQUENCE [LARGE SCALE GENOMIC DNA]</scope>
    <source>
        <strain evidence="3 4">VG4</strain>
    </source>
</reference>
<dbReference type="GO" id="GO:0006270">
    <property type="term" value="P:DNA replication initiation"/>
    <property type="evidence" value="ECO:0007669"/>
    <property type="project" value="InterPro"/>
</dbReference>
<dbReference type="RefSeq" id="WP_094789808.1">
    <property type="nucleotide sequence ID" value="NZ_NDXW01000008.1"/>
</dbReference>
<evidence type="ECO:0000256" key="1">
    <source>
        <dbReference type="ARBA" id="ARBA00038283"/>
    </source>
</evidence>
<dbReference type="Pfam" id="PF21205">
    <property type="entry name" value="Rep3_C"/>
    <property type="match status" value="1"/>
</dbReference>
<dbReference type="SUPFAM" id="SSF46785">
    <property type="entry name" value="Winged helix' DNA-binding domain"/>
    <property type="match status" value="2"/>
</dbReference>
<evidence type="ECO:0000259" key="2">
    <source>
        <dbReference type="Pfam" id="PF01051"/>
    </source>
</evidence>
<protein>
    <submittedName>
        <fullName evidence="3">Replication initiation protein</fullName>
    </submittedName>
</protein>
<dbReference type="InterPro" id="IPR036388">
    <property type="entry name" value="WH-like_DNA-bd_sf"/>
</dbReference>
<dbReference type="Gene3D" id="1.10.10.10">
    <property type="entry name" value="Winged helix-like DNA-binding domain superfamily/Winged helix DNA-binding domain"/>
    <property type="match status" value="2"/>
</dbReference>
<name>A0A4P9VIL2_9GAMM</name>
<dbReference type="InterPro" id="IPR036390">
    <property type="entry name" value="WH_DNA-bd_sf"/>
</dbReference>
<evidence type="ECO:0000313" key="4">
    <source>
        <dbReference type="Proteomes" id="UP000257039"/>
    </source>
</evidence>
<dbReference type="Pfam" id="PF01051">
    <property type="entry name" value="Rep3_N"/>
    <property type="match status" value="1"/>
</dbReference>